<evidence type="ECO:0000256" key="1">
    <source>
        <dbReference type="SAM" id="Phobius"/>
    </source>
</evidence>
<evidence type="ECO:0000313" key="2">
    <source>
        <dbReference type="EMBL" id="AQQ80364.1"/>
    </source>
</evidence>
<keyword evidence="1" id="KW-1133">Transmembrane helix</keyword>
<proteinExistence type="predicted"/>
<dbReference type="RefSeq" id="YP_009345815.1">
    <property type="nucleotide sequence ID" value="NC_033780.2"/>
</dbReference>
<organism evidence="2 3">
    <name type="scientific">Betabaculovirus altermyunipunctae</name>
    <dbReference type="NCBI Taxonomy" id="3051996"/>
    <lineage>
        <taxon>Viruses</taxon>
        <taxon>Viruses incertae sedis</taxon>
        <taxon>Naldaviricetes</taxon>
        <taxon>Lefavirales</taxon>
        <taxon>Baculoviridae</taxon>
        <taxon>Betabaculovirus</taxon>
    </lineage>
</organism>
<name>A0A1S5YE97_9BBAC</name>
<reference evidence="2 3" key="1">
    <citation type="journal article" date="2017" name="PLoS ONE">
        <title>The Complete Genome Sequence of a Second Distinct Betabaculovirus from the True Armyworm, Mythimna unipuncta.</title>
        <authorList>
            <person name="Harrison R.L."/>
            <person name="Rowley D.L."/>
            <person name="Mowery J."/>
            <person name="Bauchan G.R."/>
            <person name="Theilmann D.A."/>
            <person name="Rohrmann G.F."/>
            <person name="Erlandson M.A."/>
        </authorList>
    </citation>
    <scope>NUCLEOTIDE SEQUENCE [LARGE SCALE GENOMIC DNA]</scope>
    <source>
        <strain evidence="2">MyunGV#8</strain>
    </source>
</reference>
<accession>A0A1S5YE97</accession>
<dbReference type="GeneID" id="39105775"/>
<feature type="transmembrane region" description="Helical" evidence="1">
    <location>
        <begin position="12"/>
        <end position="31"/>
    </location>
</feature>
<dbReference type="KEGG" id="vg:39105775"/>
<protein>
    <submittedName>
        <fullName evidence="2">ORF97</fullName>
    </submittedName>
</protein>
<keyword evidence="1" id="KW-0472">Membrane</keyword>
<keyword evidence="3" id="KW-1185">Reference proteome</keyword>
<sequence length="85" mass="9749">MIDICSVRLSSTFVVFTCCVVLVLTVSVVIIQMDADLCKILVAKFTELNLCKLAVVVRKAMAKEKEKCYTKRSHHPKCRRRLKFE</sequence>
<evidence type="ECO:0000313" key="3">
    <source>
        <dbReference type="Proteomes" id="UP000203651"/>
    </source>
</evidence>
<dbReference type="Proteomes" id="UP000203651">
    <property type="component" value="Segment"/>
</dbReference>
<dbReference type="EMBL" id="KX855660">
    <property type="protein sequence ID" value="AQQ80364.1"/>
    <property type="molecule type" value="Genomic_DNA"/>
</dbReference>
<keyword evidence="1" id="KW-0812">Transmembrane</keyword>